<dbReference type="Gene3D" id="3.40.50.1000">
    <property type="entry name" value="HAD superfamily/HAD-like"/>
    <property type="match status" value="1"/>
</dbReference>
<dbReference type="InterPro" id="IPR023214">
    <property type="entry name" value="HAD_sf"/>
</dbReference>
<evidence type="ECO:0000256" key="1">
    <source>
        <dbReference type="ARBA" id="ARBA00022729"/>
    </source>
</evidence>
<sequence length="226" mass="25962">MEETSMKRQLYKEIAHFNNILKYVSKKTLLILDIDNVLVHPRTYFCSNEWFDKCIEQDTQGNLTREQLVNKYMPVFIAGAKVISYMAIEEDTPEIISSLQKTGIKIMGLTSRNPCLKQLTLKCLGDVGIDLSLTCPRDLLPSNGIIYTEGKNKGIKFLKFWKERKEDPELGNIVFVDDGERNVAHMLFAAKTLNIDFYGLRYAGADKMVEYYESLCAKRPYGFTMI</sequence>
<organism evidence="2">
    <name type="scientific">Pithovirus LCDPAC01</name>
    <dbReference type="NCBI Taxonomy" id="2506600"/>
    <lineage>
        <taxon>Viruses</taxon>
        <taxon>Pithoviruses</taxon>
    </lineage>
</organism>
<dbReference type="Pfam" id="PF11019">
    <property type="entry name" value="DUF2608"/>
    <property type="match status" value="1"/>
</dbReference>
<dbReference type="InterPro" id="IPR036412">
    <property type="entry name" value="HAD-like_sf"/>
</dbReference>
<dbReference type="InterPro" id="IPR022565">
    <property type="entry name" value="DUF2608"/>
</dbReference>
<name>A0A481YN40_9VIRU</name>
<accession>A0A481YN40</accession>
<reference evidence="2" key="1">
    <citation type="journal article" date="2019" name="MBio">
        <title>Virus Genomes from Deep Sea Sediments Expand the Ocean Megavirome and Support Independent Origins of Viral Gigantism.</title>
        <authorList>
            <person name="Backstrom D."/>
            <person name="Yutin N."/>
            <person name="Jorgensen S.L."/>
            <person name="Dharamshi J."/>
            <person name="Homa F."/>
            <person name="Zaremba-Niedwiedzka K."/>
            <person name="Spang A."/>
            <person name="Wolf Y.I."/>
            <person name="Koonin E.V."/>
            <person name="Ettema T.J."/>
        </authorList>
    </citation>
    <scope>NUCLEOTIDE SEQUENCE</scope>
</reference>
<proteinExistence type="predicted"/>
<keyword evidence="1" id="KW-0732">Signal</keyword>
<dbReference type="SUPFAM" id="SSF56784">
    <property type="entry name" value="HAD-like"/>
    <property type="match status" value="1"/>
</dbReference>
<gene>
    <name evidence="2" type="ORF">LCDPAC01_00180</name>
</gene>
<protein>
    <submittedName>
        <fullName evidence="2">Uncharacterized protein</fullName>
    </submittedName>
</protein>
<evidence type="ECO:0000313" key="2">
    <source>
        <dbReference type="EMBL" id="QBK84537.1"/>
    </source>
</evidence>
<dbReference type="EMBL" id="MK500278">
    <property type="protein sequence ID" value="QBK84537.1"/>
    <property type="molecule type" value="Genomic_DNA"/>
</dbReference>